<dbReference type="InterPro" id="IPR045584">
    <property type="entry name" value="Pilin-like"/>
</dbReference>
<reference evidence="4" key="1">
    <citation type="submission" date="2023-07" db="EMBL/GenBank/DDBJ databases">
        <title>Molecular identification of indigenous halophilic bacteria isolated from red sea cost, biodegradation of synthetic dyes and assessment of degraded metabolite toxicity.</title>
        <authorList>
            <person name="Chaieb K."/>
            <person name="Altayb H.N."/>
        </authorList>
    </citation>
    <scope>NUCLEOTIDE SEQUENCE [LARGE SCALE GENOMIC DNA]</scope>
    <source>
        <strain evidence="4">K20</strain>
    </source>
</reference>
<evidence type="ECO:0000313" key="4">
    <source>
        <dbReference type="Proteomes" id="UP001199044"/>
    </source>
</evidence>
<keyword evidence="2" id="KW-0812">Transmembrane</keyword>
<name>A0ABS7YFS6_9VIBR</name>
<organism evidence="3 4">
    <name type="scientific">Vibrio tritonius</name>
    <dbReference type="NCBI Taxonomy" id="1435069"/>
    <lineage>
        <taxon>Bacteria</taxon>
        <taxon>Pseudomonadati</taxon>
        <taxon>Pseudomonadota</taxon>
        <taxon>Gammaproteobacteria</taxon>
        <taxon>Vibrionales</taxon>
        <taxon>Vibrionaceae</taxon>
        <taxon>Vibrio</taxon>
    </lineage>
</organism>
<dbReference type="InterPro" id="IPR031982">
    <property type="entry name" value="PilE-like"/>
</dbReference>
<evidence type="ECO:0000313" key="3">
    <source>
        <dbReference type="EMBL" id="MCA2014516.1"/>
    </source>
</evidence>
<dbReference type="Gene3D" id="3.30.700.10">
    <property type="entry name" value="Glycoprotein, Type 4 Pilin"/>
    <property type="match status" value="1"/>
</dbReference>
<dbReference type="RefSeq" id="WP_225249163.1">
    <property type="nucleotide sequence ID" value="NZ_CP152307.1"/>
</dbReference>
<keyword evidence="1" id="KW-0488">Methylation</keyword>
<dbReference type="InterPro" id="IPR012902">
    <property type="entry name" value="N_methyl_site"/>
</dbReference>
<dbReference type="Pfam" id="PF16732">
    <property type="entry name" value="ComP_DUS"/>
    <property type="match status" value="1"/>
</dbReference>
<evidence type="ECO:0000256" key="1">
    <source>
        <dbReference type="ARBA" id="ARBA00022481"/>
    </source>
</evidence>
<sequence length="144" mass="16253">MILKKPCNLQSRSMTGMTLLELLIVVSIISVLASIAYPSYSQYVKESYRKQALTDMARIQLFIEEHQLQNAALREISDNGVCNDFCQSDPHRYRISLNMVANHYVITATPQRDSGQDEDTCQGQGYTKLTLTDTGLTTPQACWK</sequence>
<keyword evidence="2" id="KW-0472">Membrane</keyword>
<dbReference type="NCBIfam" id="TIGR02532">
    <property type="entry name" value="IV_pilin_GFxxxE"/>
    <property type="match status" value="1"/>
</dbReference>
<dbReference type="SUPFAM" id="SSF54523">
    <property type="entry name" value="Pili subunits"/>
    <property type="match status" value="1"/>
</dbReference>
<keyword evidence="4" id="KW-1185">Reference proteome</keyword>
<accession>A0ABS7YFS6</accession>
<dbReference type="Pfam" id="PF07963">
    <property type="entry name" value="N_methyl"/>
    <property type="match status" value="1"/>
</dbReference>
<feature type="transmembrane region" description="Helical" evidence="2">
    <location>
        <begin position="20"/>
        <end position="40"/>
    </location>
</feature>
<proteinExistence type="predicted"/>
<dbReference type="PROSITE" id="PS00409">
    <property type="entry name" value="PROKAR_NTER_METHYL"/>
    <property type="match status" value="1"/>
</dbReference>
<protein>
    <submittedName>
        <fullName evidence="3">Prepilin-type N-terminal cleavage/methylation domain-containing protein</fullName>
    </submittedName>
</protein>
<evidence type="ECO:0000256" key="2">
    <source>
        <dbReference type="SAM" id="Phobius"/>
    </source>
</evidence>
<keyword evidence="2" id="KW-1133">Transmembrane helix</keyword>
<dbReference type="EMBL" id="JAIWIU010000001">
    <property type="protein sequence ID" value="MCA2014516.1"/>
    <property type="molecule type" value="Genomic_DNA"/>
</dbReference>
<dbReference type="InterPro" id="IPR000983">
    <property type="entry name" value="Bac_GSPG_pilin"/>
</dbReference>
<comment type="caution">
    <text evidence="3">The sequence shown here is derived from an EMBL/GenBank/DDBJ whole genome shotgun (WGS) entry which is preliminary data.</text>
</comment>
<gene>
    <name evidence="3" type="ORF">LDJ79_00235</name>
</gene>
<dbReference type="PRINTS" id="PR00813">
    <property type="entry name" value="BCTERIALGSPG"/>
</dbReference>
<dbReference type="Proteomes" id="UP001199044">
    <property type="component" value="Unassembled WGS sequence"/>
</dbReference>